<evidence type="ECO:0000313" key="7">
    <source>
        <dbReference type="EMBL" id="GAM54727.1"/>
    </source>
</evidence>
<dbReference type="PANTHER" id="PTHR30606">
    <property type="entry name" value="LIPID A BIOSYNTHESIS LAUROYL ACYLTRANSFERASE"/>
    <property type="match status" value="1"/>
</dbReference>
<feature type="transmembrane region" description="Helical" evidence="6">
    <location>
        <begin position="21"/>
        <end position="41"/>
    </location>
</feature>
<keyword evidence="3 6" id="KW-0808">Transferase</keyword>
<dbReference type="GO" id="GO:0009276">
    <property type="term" value="C:Gram-negative-bacterium-type cell wall"/>
    <property type="evidence" value="ECO:0007669"/>
    <property type="project" value="InterPro"/>
</dbReference>
<reference evidence="7 8" key="1">
    <citation type="submission" date="2015-01" db="EMBL/GenBank/DDBJ databases">
        <title>Vibrio sp. C1 JCM 19231 whole genome shotgun sequence.</title>
        <authorList>
            <person name="Sawabe T."/>
            <person name="Meirelles P."/>
            <person name="Feng G."/>
            <person name="Sayaka M."/>
            <person name="Hattori M."/>
            <person name="Ohkuma M."/>
        </authorList>
    </citation>
    <scope>NUCLEOTIDE SEQUENCE [LARGE SCALE GENOMIC DNA]</scope>
    <source>
        <strain evidence="8">JCM 19231</strain>
    </source>
</reference>
<comment type="function">
    <text evidence="6">Catalyzes the transfer of an acyl chain from an acyl-[acyl-carrier-protein] (ACP) to a Kdo(2)-(acyl)-lipid IV(A) to form a Kdo(2)-lipid A.</text>
</comment>
<evidence type="ECO:0000256" key="6">
    <source>
        <dbReference type="HAMAP-Rule" id="MF_01944"/>
    </source>
</evidence>
<dbReference type="HAMAP" id="MF_01944">
    <property type="entry name" value="Lipid_A_LpxM"/>
    <property type="match status" value="1"/>
</dbReference>
<dbReference type="NCBIfam" id="NF006507">
    <property type="entry name" value="PRK08943.1"/>
    <property type="match status" value="1"/>
</dbReference>
<organism evidence="7 8">
    <name type="scientific">Vibrio ishigakensis</name>
    <dbReference type="NCBI Taxonomy" id="1481914"/>
    <lineage>
        <taxon>Bacteria</taxon>
        <taxon>Pseudomonadati</taxon>
        <taxon>Pseudomonadota</taxon>
        <taxon>Gammaproteobacteria</taxon>
        <taxon>Vibrionales</taxon>
        <taxon>Vibrionaceae</taxon>
        <taxon>Vibrio</taxon>
    </lineage>
</organism>
<keyword evidence="6" id="KW-1133">Transmembrane helix</keyword>
<comment type="subcellular location">
    <subcellularLocation>
        <location evidence="6">Cell inner membrane</location>
        <topology evidence="6">Single-pass membrane protein</topology>
    </subcellularLocation>
</comment>
<comment type="pathway">
    <text evidence="6">Glycolipid biosynthesis; KDO(2)-lipid A biosynthesis; KDO(2)-lipid A from CMP-3-deoxy-D-manno-octulosonate and lipid IV(A): step 4/4.</text>
</comment>
<dbReference type="GO" id="GO:0016747">
    <property type="term" value="F:acyltransferase activity, transferring groups other than amino-acyl groups"/>
    <property type="evidence" value="ECO:0007669"/>
    <property type="project" value="InterPro"/>
</dbReference>
<dbReference type="AlphaFoldDB" id="A0A0B8NQY2"/>
<protein>
    <recommendedName>
        <fullName evidence="6">Lipid A biosynthesis acyltransferase</fullName>
        <ecNumber evidence="6">2.3.1.243</ecNumber>
    </recommendedName>
    <alternativeName>
        <fullName evidence="6">Kdo(2)-lauroyl-lipid IV(A) acyltransferase</fullName>
    </alternativeName>
</protein>
<dbReference type="EC" id="2.3.1.243" evidence="6"/>
<keyword evidence="6" id="KW-0448">Lipopolysaccharide biosynthesis</keyword>
<keyword evidence="8" id="KW-1185">Reference proteome</keyword>
<dbReference type="PANTHER" id="PTHR30606:SF4">
    <property type="entry name" value="LIPID A BIOSYNTHESIS MYRISTOYLTRANSFERASE"/>
    <property type="match status" value="1"/>
</dbReference>
<accession>A0A0B8NQY2</accession>
<keyword evidence="6" id="KW-0812">Transmembrane</keyword>
<dbReference type="InterPro" id="IPR004960">
    <property type="entry name" value="LipA_acyltrans"/>
</dbReference>
<evidence type="ECO:0000256" key="3">
    <source>
        <dbReference type="ARBA" id="ARBA00022679"/>
    </source>
</evidence>
<keyword evidence="4 6" id="KW-0472">Membrane</keyword>
<gene>
    <name evidence="6" type="primary">lpxM</name>
    <name evidence="7" type="ORF">JCM19231_3815</name>
</gene>
<dbReference type="EMBL" id="BBRZ01000006">
    <property type="protein sequence ID" value="GAM54727.1"/>
    <property type="molecule type" value="Genomic_DNA"/>
</dbReference>
<evidence type="ECO:0000256" key="5">
    <source>
        <dbReference type="ARBA" id="ARBA00023315"/>
    </source>
</evidence>
<keyword evidence="2 6" id="KW-0997">Cell inner membrane</keyword>
<dbReference type="UniPathway" id="UPA00030"/>
<comment type="pathway">
    <text evidence="6">Bacterial outer membrane biogenesis; lipopolysaccharide biosynthesis.</text>
</comment>
<evidence type="ECO:0000256" key="1">
    <source>
        <dbReference type="ARBA" id="ARBA00022475"/>
    </source>
</evidence>
<dbReference type="Proteomes" id="UP000031671">
    <property type="component" value="Unassembled WGS sequence"/>
</dbReference>
<evidence type="ECO:0000256" key="2">
    <source>
        <dbReference type="ARBA" id="ARBA00022519"/>
    </source>
</evidence>
<reference evidence="7 8" key="2">
    <citation type="submission" date="2015-01" db="EMBL/GenBank/DDBJ databases">
        <authorList>
            <consortium name="NBRP consortium"/>
            <person name="Sawabe T."/>
            <person name="Meirelles P."/>
            <person name="Feng G."/>
            <person name="Sayaka M."/>
            <person name="Hattori M."/>
            <person name="Ohkuma M."/>
        </authorList>
    </citation>
    <scope>NUCLEOTIDE SEQUENCE [LARGE SCALE GENOMIC DNA]</scope>
    <source>
        <strain evidence="8">JCM 19231</strain>
    </source>
</reference>
<keyword evidence="5 6" id="KW-0012">Acyltransferase</keyword>
<dbReference type="InterPro" id="IPR011921">
    <property type="entry name" value="Lipid_A_MsbB"/>
</dbReference>
<dbReference type="CDD" id="cd07984">
    <property type="entry name" value="LPLAT_LABLAT-like"/>
    <property type="match status" value="1"/>
</dbReference>
<dbReference type="UniPathway" id="UPA00360">
    <property type="reaction ID" value="UER00486"/>
</dbReference>
<evidence type="ECO:0000256" key="4">
    <source>
        <dbReference type="ARBA" id="ARBA00023136"/>
    </source>
</evidence>
<comment type="similarity">
    <text evidence="6">Belongs to the LpxL/LpxM/LpxP family. LpxM subfamily.</text>
</comment>
<comment type="caution">
    <text evidence="7">The sequence shown here is derived from an EMBL/GenBank/DDBJ whole genome shotgun (WGS) entry which is preliminary data.</text>
</comment>
<keyword evidence="1 6" id="KW-1003">Cell membrane</keyword>
<proteinExistence type="inferred from homology"/>
<dbReference type="GO" id="GO:0036104">
    <property type="term" value="P:Kdo2-lipid A biosynthetic process"/>
    <property type="evidence" value="ECO:0007669"/>
    <property type="project" value="UniProtKB-UniRule"/>
</dbReference>
<name>A0A0B8NQY2_9VIBR</name>
<dbReference type="GO" id="GO:0009103">
    <property type="term" value="P:lipopolysaccharide biosynthetic process"/>
    <property type="evidence" value="ECO:0007669"/>
    <property type="project" value="UniProtKB-UniRule"/>
</dbReference>
<dbReference type="PIRSF" id="PIRSF026649">
    <property type="entry name" value="MsbB"/>
    <property type="match status" value="1"/>
</dbReference>
<evidence type="ECO:0000313" key="8">
    <source>
        <dbReference type="Proteomes" id="UP000031671"/>
    </source>
</evidence>
<feature type="short sequence motif" description="HXXXXD motif" evidence="6">
    <location>
        <begin position="142"/>
        <end position="147"/>
    </location>
</feature>
<dbReference type="GO" id="GO:0005886">
    <property type="term" value="C:plasma membrane"/>
    <property type="evidence" value="ECO:0007669"/>
    <property type="project" value="UniProtKB-SubCell"/>
</dbReference>
<sequence>MKNTRYDFDPKEYSPKFETRFLAPKYWATWLGILFAIPFSLMPLRLHRWLALCAAKKVVSRSKGQAQRARVNLSYCYPKMPQKEREEIIYNMISTAGAYLMRFPLLTLRNRKWLARNTVVNGLENFNEQRSTNQNIIFLVPHTWSVDVFAMLLASQGHSVCTMVKSQKNPLSEWAMSKQRKRYGGRLYERSGGIKPFIKAVNDGYIGYFLPDQDHGAKKSVFVDFCATTKATLPVMGFLAKTTNSKIIPLWTEFDIKTGRFVIDIYPALEISTETPEGDATAMNRFIEMCCQDKPEQYMWNLKLLHSQQDGSYIYDTPLPEEPQ</sequence>
<dbReference type="Pfam" id="PF03279">
    <property type="entry name" value="Lip_A_acyltrans"/>
    <property type="match status" value="1"/>
</dbReference>
<comment type="catalytic activity">
    <reaction evidence="6">
        <text>an alpha-Kdo-(2-&gt;4)-alpha-Kdo-(2-&gt;6)-(acyl)-lipid IVA + a fatty acyl-[ACP] = an alpha-Kdo-(2-&gt;4)-alpha-Kdo-(2-&gt;6)-lipid A + holo-[ACP]</text>
        <dbReference type="Rhea" id="RHEA:69400"/>
        <dbReference type="Rhea" id="RHEA-COMP:9685"/>
        <dbReference type="Rhea" id="RHEA-COMP:14125"/>
        <dbReference type="ChEBI" id="CHEBI:64479"/>
        <dbReference type="ChEBI" id="CHEBI:138651"/>
        <dbReference type="ChEBI" id="CHEBI:176430"/>
        <dbReference type="ChEBI" id="CHEBI:176431"/>
        <dbReference type="EC" id="2.3.1.243"/>
    </reaction>
</comment>